<reference evidence="1 2" key="1">
    <citation type="submission" date="2018-04" db="EMBL/GenBank/DDBJ databases">
        <title>WGS assembly of Panicum hallii var. hallii HAL2.</title>
        <authorList>
            <person name="Lovell J."/>
            <person name="Jenkins J."/>
            <person name="Lowry D."/>
            <person name="Mamidi S."/>
            <person name="Sreedasyam A."/>
            <person name="Weng X."/>
            <person name="Barry K."/>
            <person name="Bonette J."/>
            <person name="Campitelli B."/>
            <person name="Daum C."/>
            <person name="Gordon S."/>
            <person name="Gould B."/>
            <person name="Lipzen A."/>
            <person name="MacQueen A."/>
            <person name="Palacio-Mejia J."/>
            <person name="Plott C."/>
            <person name="Shakirov E."/>
            <person name="Shu S."/>
            <person name="Yoshinaga Y."/>
            <person name="Zane M."/>
            <person name="Rokhsar D."/>
            <person name="Grimwood J."/>
            <person name="Schmutz J."/>
            <person name="Juenger T."/>
        </authorList>
    </citation>
    <scope>NUCLEOTIDE SEQUENCE [LARGE SCALE GENOMIC DNA]</scope>
    <source>
        <strain evidence="2">cv. HAL2</strain>
    </source>
</reference>
<accession>A0A2T7E9V4</accession>
<gene>
    <name evidence="1" type="ORF">GQ55_3G156800</name>
</gene>
<dbReference type="Gramene" id="PUZ64618">
    <property type="protein sequence ID" value="PUZ64618"/>
    <property type="gene ID" value="GQ55_3G156800"/>
</dbReference>
<sequence>MGDVALRGGDRLDPAIARQANPLGAAAMRKGALSASPSVVTPFAAPPQRHIVGEHPAAKSCAAGASFGGTTNSVANLLHGSRIMFGPPMALPSAFISGVPHIPTPLPPGPMLFQNSPVPAAYCGGYFQSLPHGFQAAAPAVAATQSGGCRAEISSSAGPAGGAIAETSSSAGSRGLSDRNCFPGRLLFLRIEPNCS</sequence>
<proteinExistence type="predicted"/>
<dbReference type="Proteomes" id="UP000244336">
    <property type="component" value="Chromosome 3"/>
</dbReference>
<evidence type="ECO:0000313" key="1">
    <source>
        <dbReference type="EMBL" id="PUZ64618.1"/>
    </source>
</evidence>
<dbReference type="EMBL" id="CM009751">
    <property type="protein sequence ID" value="PUZ64618.1"/>
    <property type="molecule type" value="Genomic_DNA"/>
</dbReference>
<evidence type="ECO:0000313" key="2">
    <source>
        <dbReference type="Proteomes" id="UP000244336"/>
    </source>
</evidence>
<protein>
    <submittedName>
        <fullName evidence="1">Uncharacterized protein</fullName>
    </submittedName>
</protein>
<organism evidence="1 2">
    <name type="scientific">Panicum hallii var. hallii</name>
    <dbReference type="NCBI Taxonomy" id="1504633"/>
    <lineage>
        <taxon>Eukaryota</taxon>
        <taxon>Viridiplantae</taxon>
        <taxon>Streptophyta</taxon>
        <taxon>Embryophyta</taxon>
        <taxon>Tracheophyta</taxon>
        <taxon>Spermatophyta</taxon>
        <taxon>Magnoliopsida</taxon>
        <taxon>Liliopsida</taxon>
        <taxon>Poales</taxon>
        <taxon>Poaceae</taxon>
        <taxon>PACMAD clade</taxon>
        <taxon>Panicoideae</taxon>
        <taxon>Panicodae</taxon>
        <taxon>Paniceae</taxon>
        <taxon>Panicinae</taxon>
        <taxon>Panicum</taxon>
        <taxon>Panicum sect. Panicum</taxon>
    </lineage>
</organism>
<dbReference type="AlphaFoldDB" id="A0A2T7E9V4"/>
<name>A0A2T7E9V4_9POAL</name>
<keyword evidence="2" id="KW-1185">Reference proteome</keyword>